<feature type="compositionally biased region" description="Basic and acidic residues" evidence="1">
    <location>
        <begin position="36"/>
        <end position="48"/>
    </location>
</feature>
<dbReference type="AlphaFoldDB" id="A0A2V5HXL7"/>
<feature type="non-terminal residue" evidence="2">
    <location>
        <position position="249"/>
    </location>
</feature>
<accession>A0A2V5HXL7</accession>
<feature type="compositionally biased region" description="Polar residues" evidence="1">
    <location>
        <begin position="131"/>
        <end position="151"/>
    </location>
</feature>
<evidence type="ECO:0000313" key="3">
    <source>
        <dbReference type="Proteomes" id="UP000248817"/>
    </source>
</evidence>
<evidence type="ECO:0000256" key="1">
    <source>
        <dbReference type="SAM" id="MobiDB-lite"/>
    </source>
</evidence>
<feature type="compositionally biased region" description="Basic and acidic residues" evidence="1">
    <location>
        <begin position="152"/>
        <end position="178"/>
    </location>
</feature>
<protein>
    <submittedName>
        <fullName evidence="2">Uncharacterized protein</fullName>
    </submittedName>
</protein>
<proteinExistence type="predicted"/>
<sequence>MNPTPAGKLPATLSQDDLRNENSSKAYKILGAADIPSRDEYPNRDDKRRSKKPSFRRSPDVKSQKSGSFVPFPTAGSESTLPPAHLRVRASSPLLGQEYRLEDTALPAVPTAPKRLHLGGSSSALFSYFTSKESSTDTNPPLGVATTNSGNSEHRKSELRQHAEMRHGLKQPKEPMRDSRKKMRPPRIDLSMLFPKPRANAAPLLSPQRMVDSPSPISVTFEQTTTNPEDTQTQDPSHKLPKMPPHPKA</sequence>
<organism evidence="2 3">
    <name type="scientific">Aspergillus indologenus CBS 114.80</name>
    <dbReference type="NCBI Taxonomy" id="1450541"/>
    <lineage>
        <taxon>Eukaryota</taxon>
        <taxon>Fungi</taxon>
        <taxon>Dikarya</taxon>
        <taxon>Ascomycota</taxon>
        <taxon>Pezizomycotina</taxon>
        <taxon>Eurotiomycetes</taxon>
        <taxon>Eurotiomycetidae</taxon>
        <taxon>Eurotiales</taxon>
        <taxon>Aspergillaceae</taxon>
        <taxon>Aspergillus</taxon>
        <taxon>Aspergillus subgen. Circumdati</taxon>
    </lineage>
</organism>
<dbReference type="EMBL" id="KZ825534">
    <property type="protein sequence ID" value="PYI29229.1"/>
    <property type="molecule type" value="Genomic_DNA"/>
</dbReference>
<reference evidence="2 3" key="1">
    <citation type="submission" date="2018-02" db="EMBL/GenBank/DDBJ databases">
        <title>The genomes of Aspergillus section Nigri reveals drivers in fungal speciation.</title>
        <authorList>
            <consortium name="DOE Joint Genome Institute"/>
            <person name="Vesth T.C."/>
            <person name="Nybo J."/>
            <person name="Theobald S."/>
            <person name="Brandl J."/>
            <person name="Frisvad J.C."/>
            <person name="Nielsen K.F."/>
            <person name="Lyhne E.K."/>
            <person name="Kogle M.E."/>
            <person name="Kuo A."/>
            <person name="Riley R."/>
            <person name="Clum A."/>
            <person name="Nolan M."/>
            <person name="Lipzen A."/>
            <person name="Salamov A."/>
            <person name="Henrissat B."/>
            <person name="Wiebenga A."/>
            <person name="De vries R.P."/>
            <person name="Grigoriev I.V."/>
            <person name="Mortensen U.H."/>
            <person name="Andersen M.R."/>
            <person name="Baker S.E."/>
        </authorList>
    </citation>
    <scope>NUCLEOTIDE SEQUENCE [LARGE SCALE GENOMIC DNA]</scope>
    <source>
        <strain evidence="2 3">CBS 114.80</strain>
    </source>
</reference>
<dbReference type="Proteomes" id="UP000248817">
    <property type="component" value="Unassembled WGS sequence"/>
</dbReference>
<gene>
    <name evidence="2" type="ORF">BP00DRAFT_427678</name>
</gene>
<name>A0A2V5HXL7_9EURO</name>
<feature type="compositionally biased region" description="Basic residues" evidence="1">
    <location>
        <begin position="239"/>
        <end position="249"/>
    </location>
</feature>
<keyword evidence="3" id="KW-1185">Reference proteome</keyword>
<feature type="compositionally biased region" description="Polar residues" evidence="1">
    <location>
        <begin position="215"/>
        <end position="235"/>
    </location>
</feature>
<evidence type="ECO:0000313" key="2">
    <source>
        <dbReference type="EMBL" id="PYI29229.1"/>
    </source>
</evidence>
<feature type="region of interest" description="Disordered" evidence="1">
    <location>
        <begin position="1"/>
        <end position="89"/>
    </location>
</feature>
<feature type="region of interest" description="Disordered" evidence="1">
    <location>
        <begin position="131"/>
        <end position="249"/>
    </location>
</feature>